<evidence type="ECO:0000256" key="1">
    <source>
        <dbReference type="SAM" id="SignalP"/>
    </source>
</evidence>
<dbReference type="SUPFAM" id="SSF56935">
    <property type="entry name" value="Porins"/>
    <property type="match status" value="1"/>
</dbReference>
<gene>
    <name evidence="2" type="ORF">BFV95_4276</name>
</gene>
<dbReference type="InterPro" id="IPR023614">
    <property type="entry name" value="Porin_dom_sf"/>
</dbReference>
<dbReference type="RefSeq" id="WP_069945397.1">
    <property type="nucleotide sequence ID" value="NZ_MIPW01000053.1"/>
</dbReference>
<keyword evidence="3" id="KW-1185">Reference proteome</keyword>
<dbReference type="AlphaFoldDB" id="A0AB36FMX3"/>
<feature type="chain" id="PRO_5044331990" description="Porin" evidence="1">
    <location>
        <begin position="25"/>
        <end position="401"/>
    </location>
</feature>
<evidence type="ECO:0008006" key="4">
    <source>
        <dbReference type="Google" id="ProtNLM"/>
    </source>
</evidence>
<feature type="signal peptide" evidence="1">
    <location>
        <begin position="1"/>
        <end position="24"/>
    </location>
</feature>
<protein>
    <recommendedName>
        <fullName evidence="4">Porin</fullName>
    </recommendedName>
</protein>
<proteinExistence type="predicted"/>
<dbReference type="Proteomes" id="UP000095392">
    <property type="component" value="Unassembled WGS sequence"/>
</dbReference>
<evidence type="ECO:0000313" key="2">
    <source>
        <dbReference type="EMBL" id="OES25758.1"/>
    </source>
</evidence>
<name>A0AB36FMX3_ALTMA</name>
<keyword evidence="1" id="KW-0732">Signal</keyword>
<dbReference type="Gene3D" id="2.40.160.10">
    <property type="entry name" value="Porin"/>
    <property type="match status" value="1"/>
</dbReference>
<organism evidence="2 3">
    <name type="scientific">Alteromonas macleodii</name>
    <name type="common">Pseudoalteromonas macleodii</name>
    <dbReference type="NCBI Taxonomy" id="28108"/>
    <lineage>
        <taxon>Bacteria</taxon>
        <taxon>Pseudomonadati</taxon>
        <taxon>Pseudomonadota</taxon>
        <taxon>Gammaproteobacteria</taxon>
        <taxon>Alteromonadales</taxon>
        <taxon>Alteromonadaceae</taxon>
        <taxon>Alteromonas/Salinimonas group</taxon>
        <taxon>Alteromonas</taxon>
    </lineage>
</organism>
<evidence type="ECO:0000313" key="3">
    <source>
        <dbReference type="Proteomes" id="UP000095392"/>
    </source>
</evidence>
<reference evidence="2 3" key="1">
    <citation type="submission" date="2016-09" db="EMBL/GenBank/DDBJ databases">
        <title>Draft Genome Sequence of four Alteromonas macleodii strains isolated from copper coupons and grown long-term at elevated copper levels.</title>
        <authorList>
            <person name="Cusick K."/>
            <person name="Dale J."/>
            <person name="Little B."/>
            <person name="Biffinger J."/>
        </authorList>
    </citation>
    <scope>NUCLEOTIDE SEQUENCE [LARGE SCALE GENOMIC DNA]</scope>
    <source>
        <strain evidence="2 3">KCP01</strain>
    </source>
</reference>
<sequence length="401" mass="43561">MQFNKIVLATSALALTYFSPASFAQEKSRIQLSGAVMQSWQAGMEVDGAAADPGNANTDSGFHRLRFALNINAQLTDKLSVFAELAEEPNDWNNGSAAISQDLAWIQYQINQEVGVRLGNMIATTQNFLRYSDGAAVQSNPFVGNSLVDMITAEEGLWLYGVHKLAGGSSITWDGTLSTPDFFADFSDGRGYNYGLRGTYNLSNGLSFAAGVFSTNHEMSAVEGKTAGSLIAVGDGDNYQFASSAPNARVTHPLIVPGVDAFIWQADVQYMTDTVMFHALYGSAKDDYSWENGQGAFQTSYVEQESEMKFWSVEGRYMINSEFYVAARYAESDNESVGITGNNTASRLQLGGGWWMNDFTLFKAEYVKQEEEEYSGGGTAAFGADGGAEWDGIIVEVSVTF</sequence>
<dbReference type="EMBL" id="MIPY01000039">
    <property type="protein sequence ID" value="OES25758.1"/>
    <property type="molecule type" value="Genomic_DNA"/>
</dbReference>
<comment type="caution">
    <text evidence="2">The sequence shown here is derived from an EMBL/GenBank/DDBJ whole genome shotgun (WGS) entry which is preliminary data.</text>
</comment>
<accession>A0AB36FMX3</accession>